<protein>
    <submittedName>
        <fullName evidence="5">Extracellular solute-binding protein</fullName>
    </submittedName>
</protein>
<keyword evidence="3" id="KW-0813">Transport</keyword>
<dbReference type="PANTHER" id="PTHR43649:SF29">
    <property type="entry name" value="OSMOPROTECTIVE COMPOUNDS-BINDING PROTEIN GGTB"/>
    <property type="match status" value="1"/>
</dbReference>
<keyword evidence="4" id="KW-0732">Signal</keyword>
<evidence type="ECO:0000313" key="6">
    <source>
        <dbReference type="Proteomes" id="UP000475582"/>
    </source>
</evidence>
<dbReference type="AlphaFoldDB" id="A0A6L6PGN9"/>
<evidence type="ECO:0000256" key="1">
    <source>
        <dbReference type="ARBA" id="ARBA00004418"/>
    </source>
</evidence>
<comment type="subcellular location">
    <subcellularLocation>
        <location evidence="1">Periplasm</location>
    </subcellularLocation>
</comment>
<evidence type="ECO:0000256" key="2">
    <source>
        <dbReference type="ARBA" id="ARBA00008520"/>
    </source>
</evidence>
<dbReference type="Pfam" id="PF01547">
    <property type="entry name" value="SBP_bac_1"/>
    <property type="match status" value="1"/>
</dbReference>
<reference evidence="5 6" key="1">
    <citation type="submission" date="2019-11" db="EMBL/GenBank/DDBJ databases">
        <title>Type strains purchased from KCTC, JCM and DSMZ.</title>
        <authorList>
            <person name="Lu H."/>
        </authorList>
    </citation>
    <scope>NUCLEOTIDE SEQUENCE [LARGE SCALE GENOMIC DNA]</scope>
    <source>
        <strain evidence="5 6">KCTC 22382</strain>
    </source>
</reference>
<evidence type="ECO:0000256" key="3">
    <source>
        <dbReference type="ARBA" id="ARBA00022448"/>
    </source>
</evidence>
<accession>A0A6L6PGN9</accession>
<comment type="similarity">
    <text evidence="2">Belongs to the bacterial solute-binding protein 1 family.</text>
</comment>
<keyword evidence="6" id="KW-1185">Reference proteome</keyword>
<dbReference type="PROSITE" id="PS51257">
    <property type="entry name" value="PROKAR_LIPOPROTEIN"/>
    <property type="match status" value="1"/>
</dbReference>
<dbReference type="GO" id="GO:0042597">
    <property type="term" value="C:periplasmic space"/>
    <property type="evidence" value="ECO:0007669"/>
    <property type="project" value="UniProtKB-SubCell"/>
</dbReference>
<dbReference type="OrthoDB" id="5580590at2"/>
<feature type="chain" id="PRO_5027050409" evidence="4">
    <location>
        <begin position="20"/>
        <end position="416"/>
    </location>
</feature>
<organism evidence="5 6">
    <name type="scientific">Duganella radicis</name>
    <dbReference type="NCBI Taxonomy" id="551988"/>
    <lineage>
        <taxon>Bacteria</taxon>
        <taxon>Pseudomonadati</taxon>
        <taxon>Pseudomonadota</taxon>
        <taxon>Betaproteobacteria</taxon>
        <taxon>Burkholderiales</taxon>
        <taxon>Oxalobacteraceae</taxon>
        <taxon>Telluria group</taxon>
        <taxon>Duganella</taxon>
    </lineage>
</organism>
<comment type="caution">
    <text evidence="5">The sequence shown here is derived from an EMBL/GenBank/DDBJ whole genome shotgun (WGS) entry which is preliminary data.</text>
</comment>
<dbReference type="InterPro" id="IPR006059">
    <property type="entry name" value="SBP"/>
</dbReference>
<dbReference type="Proteomes" id="UP000475582">
    <property type="component" value="Unassembled WGS sequence"/>
</dbReference>
<feature type="signal peptide" evidence="4">
    <location>
        <begin position="1"/>
        <end position="19"/>
    </location>
</feature>
<dbReference type="EMBL" id="WNKY01000007">
    <property type="protein sequence ID" value="MTV37747.1"/>
    <property type="molecule type" value="Genomic_DNA"/>
</dbReference>
<name>A0A6L6PGN9_9BURK</name>
<sequence length="416" mass="46244">MLRPTPFLLFLSLALLAGAACSQELRVSHWWKSDSEREAAAVLAAEARRAHIGWRELEVGDGVSVNIILRSRVLTDDLPDVVQVNTVPAPMWMISGQSLPLDEVAAAGGWDRKLLPVIARMIRSDGVVQAVPLGVHRANTLFFNRRLFHKLGLLPPRDWTEFEKTAERLRRAGITPLAQSSEPDEIGFLLQNIVLASAGPAFHKRIYLDGDEAAIADPRLAQALTQLRRLKRWMPQPLDEQGWVDVVRRFVGGEAAMMVAGDWVKAQLRSGGWVIDADFGCAAAPGTAAYHLYVFDALMMMNGRAEVRPAQRKLAARLMSDRVQERYNFFKGSVPGLRRPDLAAMDSCARESWRLLSSSPDALVPTLSAGVVGDEARRTEFSAEVHRFFRDDRIGVQDSVQRLIRISRAIKKTNSP</sequence>
<evidence type="ECO:0000256" key="4">
    <source>
        <dbReference type="SAM" id="SignalP"/>
    </source>
</evidence>
<proteinExistence type="inferred from homology"/>
<gene>
    <name evidence="5" type="ORF">GM676_09130</name>
</gene>
<dbReference type="Gene3D" id="3.40.190.10">
    <property type="entry name" value="Periplasmic binding protein-like II"/>
    <property type="match status" value="2"/>
</dbReference>
<evidence type="ECO:0000313" key="5">
    <source>
        <dbReference type="EMBL" id="MTV37747.1"/>
    </source>
</evidence>
<dbReference type="SUPFAM" id="SSF53850">
    <property type="entry name" value="Periplasmic binding protein-like II"/>
    <property type="match status" value="1"/>
</dbReference>
<dbReference type="InterPro" id="IPR050490">
    <property type="entry name" value="Bact_solute-bd_prot1"/>
</dbReference>
<dbReference type="RefSeq" id="WP_155463219.1">
    <property type="nucleotide sequence ID" value="NZ_WNKY01000007.1"/>
</dbReference>
<dbReference type="PANTHER" id="PTHR43649">
    <property type="entry name" value="ARABINOSE-BINDING PROTEIN-RELATED"/>
    <property type="match status" value="1"/>
</dbReference>